<proteinExistence type="predicted"/>
<evidence type="ECO:0000313" key="3">
    <source>
        <dbReference type="Proteomes" id="UP000008022"/>
    </source>
</evidence>
<protein>
    <submittedName>
        <fullName evidence="2">Uncharacterized protein</fullName>
    </submittedName>
</protein>
<evidence type="ECO:0000313" key="2">
    <source>
        <dbReference type="EnsemblPlants" id="ORUFI03G24430.1"/>
    </source>
</evidence>
<reference evidence="2" key="2">
    <citation type="submission" date="2015-06" db="UniProtKB">
        <authorList>
            <consortium name="EnsemblPlants"/>
        </authorList>
    </citation>
    <scope>IDENTIFICATION</scope>
</reference>
<organism evidence="2 3">
    <name type="scientific">Oryza rufipogon</name>
    <name type="common">Brownbeard rice</name>
    <name type="synonym">Asian wild rice</name>
    <dbReference type="NCBI Taxonomy" id="4529"/>
    <lineage>
        <taxon>Eukaryota</taxon>
        <taxon>Viridiplantae</taxon>
        <taxon>Streptophyta</taxon>
        <taxon>Embryophyta</taxon>
        <taxon>Tracheophyta</taxon>
        <taxon>Spermatophyta</taxon>
        <taxon>Magnoliopsida</taxon>
        <taxon>Liliopsida</taxon>
        <taxon>Poales</taxon>
        <taxon>Poaceae</taxon>
        <taxon>BOP clade</taxon>
        <taxon>Oryzoideae</taxon>
        <taxon>Oryzeae</taxon>
        <taxon>Oryzinae</taxon>
        <taxon>Oryza</taxon>
    </lineage>
</organism>
<dbReference type="Gramene" id="ORUFI03G24430.1">
    <property type="protein sequence ID" value="ORUFI03G24430.1"/>
    <property type="gene ID" value="ORUFI03G24430"/>
</dbReference>
<keyword evidence="3" id="KW-1185">Reference proteome</keyword>
<dbReference type="EnsemblPlants" id="ORUFI03G24430.1">
    <property type="protein sequence ID" value="ORUFI03G24430.1"/>
    <property type="gene ID" value="ORUFI03G24430"/>
</dbReference>
<feature type="region of interest" description="Disordered" evidence="1">
    <location>
        <begin position="1"/>
        <end position="22"/>
    </location>
</feature>
<dbReference type="Proteomes" id="UP000008022">
    <property type="component" value="Unassembled WGS sequence"/>
</dbReference>
<dbReference type="HOGENOM" id="CLU_1268700_0_0_1"/>
<reference evidence="3" key="1">
    <citation type="submission" date="2013-06" db="EMBL/GenBank/DDBJ databases">
        <authorList>
            <person name="Zhao Q."/>
        </authorList>
    </citation>
    <scope>NUCLEOTIDE SEQUENCE</scope>
    <source>
        <strain evidence="3">cv. W1943</strain>
    </source>
</reference>
<evidence type="ECO:0000256" key="1">
    <source>
        <dbReference type="SAM" id="MobiDB-lite"/>
    </source>
</evidence>
<name>A0A0E0NXE4_ORYRU</name>
<sequence length="218" mass="23348">MEVRSGGSKWWQRKDEGQRRRGGQPLAVSFLDLVGEKGVRDTGGRQRRWLAEAMMAGKGGCFSWSRSGRQPRVGSRFRLELADEVAGVGRRGFSGDESWLVVLLLGEVVVGDMVRSFGKPQVMVNNSVVGGLIIGNSVHKTTVMLPSAGVWGGVRAAWPGVASWATITPLLLLSGSFVGVAVQLASWRVCWVGVLGGRVGAACQVISSATIILSRFPR</sequence>
<dbReference type="AlphaFoldDB" id="A0A0E0NXE4"/>
<accession>A0A0E0NXE4</accession>